<dbReference type="CDD" id="cd00761">
    <property type="entry name" value="Glyco_tranf_GTA_type"/>
    <property type="match status" value="1"/>
</dbReference>
<sequence>MLKLFIFFILFLFFSPKFTFQIDLGGNTNRNSNIYKNYDISILKKEYESIISDISINNIDYESDLTNILNQLNNLQFTNFTNFNSLEWYNSNNINSNNTLYTINDNNVSDNKVKVGIVVSSFEGMHSTSGIGTVYSILSEFLKEKGYDVTVIYTRDETPERKSFYEWKVDLKRRGINLVHLPNPTVRVDNPLFVRKSYQVYQYLKSQSFDILHFPDFEGMAYYCCLAKKNGLYFNSTSIVVGLHGPSVWVSKSNQNQKISLQNDQLELDFMERKSVEMADIIWTPSNYIVNWLITEAGWTIPQSNLYLLPFLPPKQTSLTTQKDSKSSSIKEFVFFGRLEKRKGLALFCDALDQLVDQHSNLFDDKPKIKVSFLGRSSTINSIDSIEYLKDRSLSWPFKVSFLTEMSSSEAIEYLSAGLDKVAVIPSLEDNAPYTLYECLYMGIPFIASSQSSMIPLINKDDQQEVLFSSRSSFSLMNKIFSILNSPDSSHKIVKPLFTKDKSEQTWLNFYKFIINQQEEKQKETGILFNDFKGNMTSGSGIAISEGEPLVSICIVHFNRPFYLKQALESIENQDYLNYEVILVDDGSSNQDALDYIKSLENKFKYNGWKIIQTENRYLGAARNAASKEANGKYLLFLDDDNYLYSNTISTYVKIATNTKSNVVTAAHSIFNSSLSPISEQVVIERQWVPLGPSLSVGLFKNCFGDANFFIEKKSFESIGGFTEEYGVGLEDHEILAKLVIEGYKLSVSTEPLLYYRMHDPENQMIFNTDSKSNQMRYIRPFSQVLSNGHVPVLKVLASNAVRHSSKLALNSQCNITLSSVQPRFGSPSGGTLITINGNGFNCGVTSVLLGGASCLNPKVKTDSILTCTTPESSSNGTADLSVKGHDGSVATLMEAFDYESKIAVKSCNLGATAEYLSCILTKPSNQAESSCYKIFSGNSLQLLGGGSSVKCEWTGPSILMVTYGGSPSVEMNSQLEFLGGGITSVDGDTNEFQTVTVQPAEEVSPKVILKAPRIIDACDPLVLDATHTTGDNGKPLTYVWSVSGGGADNNQELNQLLAKSVNKITIPNNLLSEGEYVFTLEAKNWLGYSDSSSVTVTKQNGPVLYVNIEGPPVIKTGTSDLSLIGNASLSGCSTKNDTASQTITYKWEISPEIVIKESALNNKVLNVPSSSWVYNTNYTVTLTATSGTVSNYATVTIIVGGIPVIANIKGGDKKFSLNKQITLDASSSIDPTNNVTSTDSFTYTWSCVVQRTNKDCGINPLPSDPIIEISTSSLGVGLYYFSVEVAPIDDPSRSGSATTSIEVTNKPFLDISIDKSLLPTYINPTEKLILRSIITGYTGNPSNLQYQWSKDQGTLEINPLSAAASTPLNGRNLVLKAGSLGPSCLYTFTITVTDKVSGEKGSASVTFKTEAAPTGGDIICHQTSGTVIDQYSIEMSKDWTSNTGIKGYVFRYRIGNTPEVSLGDKSEDNSIITYLPPGDITIIGYVYSGNDIPSTKECKIKVEKINDPERVINFLTGIMTNSSIDIYQLSVGVKIANSYLSSKPKSNSKLATEAEVVNRATQLKSSGVTMVLGKINQQETLSAYGISSIVDLICTSTDLSTVVHPKSLQDSMKVMEKVGPLMIKAPILQSDFALSASFLGNVDLQIKDQVTGINPDYVETAINVSSKILTVSYLLADGLLYRTIDGEEPISVSGNGLTITAFKALPHDFNSNGKEIGGEKGDPKFALPSGILSKHIQSLKGDAGVSAKYVSIPSNTHISHKTPKGSTLKPRTVSLSLYKDDNSPLSINNLKNPISINMGAIDNNNKEHKCAWWNENKLQWSTEGCSTEKKSGSIHCKCSHLTEFGILEFAKSSTNIWIIIGPVIGGVVFAALLVGTVVFIKKKKTKDNKKKGKKTKEELAKEKEDKKQQQREKKEQEKKAKEDKKKAKEDKKDDASSSKDEPHEKDSMEIPKTNKDKEFGDENDVQYILQEFKDIYGEAKKREQQKILKNQPISPVSSTGSSLSNNSTPATSTVPIPTESPEQSTFNPEKDKAARTIQKAWKNYNNIKQLRKEAELGPQFANQFNQFILLISTSNQMNQTLIKKLLKNKFKSKLLKEIKLF</sequence>
<dbReference type="GeneID" id="10500266"/>
<dbReference type="InterPro" id="IPR002859">
    <property type="entry name" value="PKD/REJ-like"/>
</dbReference>
<dbReference type="Pfam" id="PF13439">
    <property type="entry name" value="Glyco_transf_4"/>
    <property type="match status" value="1"/>
</dbReference>
<evidence type="ECO:0000256" key="9">
    <source>
        <dbReference type="SAM" id="SignalP"/>
    </source>
</evidence>
<evidence type="ECO:0000313" key="12">
    <source>
        <dbReference type="Proteomes" id="UP000001064"/>
    </source>
</evidence>
<dbReference type="Gene3D" id="2.60.220.50">
    <property type="match status" value="1"/>
</dbReference>
<dbReference type="InterPro" id="IPR013783">
    <property type="entry name" value="Ig-like_fold"/>
</dbReference>
<dbReference type="Pfam" id="PF00534">
    <property type="entry name" value="Glycos_transf_1"/>
    <property type="match status" value="1"/>
</dbReference>
<name>F0ZHG5_DICPU</name>
<dbReference type="OMA" id="GDANFFI"/>
<evidence type="ECO:0000259" key="10">
    <source>
        <dbReference type="PROSITE" id="PS50221"/>
    </source>
</evidence>
<dbReference type="Proteomes" id="UP000001064">
    <property type="component" value="Unassembled WGS sequence"/>
</dbReference>
<dbReference type="Pfam" id="PF01825">
    <property type="entry name" value="GPS"/>
    <property type="match status" value="1"/>
</dbReference>
<dbReference type="InterPro" id="IPR014756">
    <property type="entry name" value="Ig_E-set"/>
</dbReference>
<dbReference type="Gene3D" id="3.40.50.2000">
    <property type="entry name" value="Glycogen Phosphorylase B"/>
    <property type="match status" value="2"/>
</dbReference>
<dbReference type="SUPFAM" id="SSF81296">
    <property type="entry name" value="E set domains"/>
    <property type="match status" value="1"/>
</dbReference>
<dbReference type="InterPro" id="IPR028098">
    <property type="entry name" value="Glyco_trans_4-like_N"/>
</dbReference>
<evidence type="ECO:0000313" key="11">
    <source>
        <dbReference type="EMBL" id="EGC36612.1"/>
    </source>
</evidence>
<keyword evidence="2" id="KW-0808">Transferase</keyword>
<proteinExistence type="predicted"/>
<dbReference type="PANTHER" id="PTHR22916">
    <property type="entry name" value="GLYCOSYLTRANSFERASE"/>
    <property type="match status" value="1"/>
</dbReference>
<dbReference type="Gene3D" id="2.60.40.10">
    <property type="entry name" value="Immunoglobulins"/>
    <property type="match status" value="2"/>
</dbReference>
<feature type="signal peptide" evidence="9">
    <location>
        <begin position="1"/>
        <end position="19"/>
    </location>
</feature>
<dbReference type="Gene3D" id="3.90.550.10">
    <property type="entry name" value="Spore Coat Polysaccharide Biosynthesis Protein SpsA, Chain A"/>
    <property type="match status" value="1"/>
</dbReference>
<keyword evidence="5 8" id="KW-0472">Membrane</keyword>
<dbReference type="RefSeq" id="XP_003286850.1">
    <property type="nucleotide sequence ID" value="XM_003286802.1"/>
</dbReference>
<comment type="subcellular location">
    <subcellularLocation>
        <location evidence="1">Membrane</location>
    </subcellularLocation>
</comment>
<keyword evidence="12" id="KW-1185">Reference proteome</keyword>
<dbReference type="InterPro" id="IPR001173">
    <property type="entry name" value="Glyco_trans_2-like"/>
</dbReference>
<evidence type="ECO:0000256" key="5">
    <source>
        <dbReference type="ARBA" id="ARBA00023136"/>
    </source>
</evidence>
<keyword evidence="2" id="KW-0328">Glycosyltransferase</keyword>
<dbReference type="GO" id="GO:0016020">
    <property type="term" value="C:membrane"/>
    <property type="evidence" value="ECO:0007669"/>
    <property type="project" value="UniProtKB-SubCell"/>
</dbReference>
<dbReference type="PANTHER" id="PTHR22916:SF30">
    <property type="entry name" value="IPT_TIG DOMAIN-CONTAINING PROTEIN"/>
    <property type="match status" value="1"/>
</dbReference>
<feature type="chain" id="PRO_5003265118" description="GAIN-B domain-containing protein" evidence="9">
    <location>
        <begin position="20"/>
        <end position="2102"/>
    </location>
</feature>
<evidence type="ECO:0000256" key="3">
    <source>
        <dbReference type="ARBA" id="ARBA00022692"/>
    </source>
</evidence>
<dbReference type="GO" id="GO:0016757">
    <property type="term" value="F:glycosyltransferase activity"/>
    <property type="evidence" value="ECO:0007669"/>
    <property type="project" value="UniProtKB-KW"/>
</dbReference>
<gene>
    <name evidence="11" type="ORF">DICPUDRAFT_87341</name>
</gene>
<keyword evidence="6" id="KW-1015">Disulfide bond</keyword>
<dbReference type="KEGG" id="dpp:DICPUDRAFT_87341"/>
<dbReference type="EMBL" id="GL871021">
    <property type="protein sequence ID" value="EGC36612.1"/>
    <property type="molecule type" value="Genomic_DNA"/>
</dbReference>
<dbReference type="InterPro" id="IPR029044">
    <property type="entry name" value="Nucleotide-diphossugar_trans"/>
</dbReference>
<feature type="transmembrane region" description="Helical" evidence="8">
    <location>
        <begin position="1857"/>
        <end position="1881"/>
    </location>
</feature>
<dbReference type="CDD" id="cd03801">
    <property type="entry name" value="GT4_PimA-like"/>
    <property type="match status" value="1"/>
</dbReference>
<evidence type="ECO:0000256" key="2">
    <source>
        <dbReference type="ARBA" id="ARBA00022676"/>
    </source>
</evidence>
<dbReference type="InterPro" id="IPR001296">
    <property type="entry name" value="Glyco_trans_1"/>
</dbReference>
<feature type="compositionally biased region" description="Basic and acidic residues" evidence="7">
    <location>
        <begin position="1896"/>
        <end position="1961"/>
    </location>
</feature>
<feature type="domain" description="GAIN-B" evidence="10">
    <location>
        <begin position="1689"/>
        <end position="1855"/>
    </location>
</feature>
<accession>F0ZHG5</accession>
<dbReference type="Pfam" id="PF00535">
    <property type="entry name" value="Glycos_transf_2"/>
    <property type="match status" value="1"/>
</dbReference>
<dbReference type="InterPro" id="IPR000203">
    <property type="entry name" value="GPS"/>
</dbReference>
<dbReference type="Pfam" id="PF02010">
    <property type="entry name" value="REJ"/>
    <property type="match status" value="1"/>
</dbReference>
<feature type="region of interest" description="Disordered" evidence="7">
    <location>
        <begin position="1986"/>
        <end position="2030"/>
    </location>
</feature>
<dbReference type="InterPro" id="IPR046338">
    <property type="entry name" value="GAIN_dom_sf"/>
</dbReference>
<evidence type="ECO:0000256" key="7">
    <source>
        <dbReference type="SAM" id="MobiDB-lite"/>
    </source>
</evidence>
<keyword evidence="3 8" id="KW-0812">Transmembrane</keyword>
<keyword evidence="9" id="KW-0732">Signal</keyword>
<dbReference type="SUPFAM" id="SSF53756">
    <property type="entry name" value="UDP-Glycosyltransferase/glycogen phosphorylase"/>
    <property type="match status" value="1"/>
</dbReference>
<dbReference type="eggNOG" id="KOG2977">
    <property type="taxonomic scope" value="Eukaryota"/>
</dbReference>
<dbReference type="PROSITE" id="PS50221">
    <property type="entry name" value="GAIN_B"/>
    <property type="match status" value="1"/>
</dbReference>
<reference evidence="12" key="1">
    <citation type="journal article" date="2011" name="Genome Biol.">
        <title>Comparative genomics of the social amoebae Dictyostelium discoideum and Dictyostelium purpureum.</title>
        <authorList>
            <consortium name="US DOE Joint Genome Institute (JGI-PGF)"/>
            <person name="Sucgang R."/>
            <person name="Kuo A."/>
            <person name="Tian X."/>
            <person name="Salerno W."/>
            <person name="Parikh A."/>
            <person name="Feasley C.L."/>
            <person name="Dalin E."/>
            <person name="Tu H."/>
            <person name="Huang E."/>
            <person name="Barry K."/>
            <person name="Lindquist E."/>
            <person name="Shapiro H."/>
            <person name="Bruce D."/>
            <person name="Schmutz J."/>
            <person name="Salamov A."/>
            <person name="Fey P."/>
            <person name="Gaudet P."/>
            <person name="Anjard C."/>
            <person name="Babu M.M."/>
            <person name="Basu S."/>
            <person name="Bushmanova Y."/>
            <person name="van der Wel H."/>
            <person name="Katoh-Kurasawa M."/>
            <person name="Dinh C."/>
            <person name="Coutinho P.M."/>
            <person name="Saito T."/>
            <person name="Elias M."/>
            <person name="Schaap P."/>
            <person name="Kay R.R."/>
            <person name="Henrissat B."/>
            <person name="Eichinger L."/>
            <person name="Rivero F."/>
            <person name="Putnam N.H."/>
            <person name="West C.M."/>
            <person name="Loomis W.F."/>
            <person name="Chisholm R.L."/>
            <person name="Shaulsky G."/>
            <person name="Strassmann J.E."/>
            <person name="Queller D.C."/>
            <person name="Kuspa A."/>
            <person name="Grigoriev I.V."/>
        </authorList>
    </citation>
    <scope>NUCLEOTIDE SEQUENCE [LARGE SCALE GENOMIC DNA]</scope>
    <source>
        <strain evidence="12">QSDP1</strain>
    </source>
</reference>
<feature type="compositionally biased region" description="Polar residues" evidence="7">
    <location>
        <begin position="2011"/>
        <end position="2028"/>
    </location>
</feature>
<dbReference type="OrthoDB" id="19274at2759"/>
<dbReference type="InterPro" id="IPR002909">
    <property type="entry name" value="IPT_dom"/>
</dbReference>
<keyword evidence="4 8" id="KW-1133">Transmembrane helix</keyword>
<dbReference type="InterPro" id="IPR057244">
    <property type="entry name" value="GAIN_B"/>
</dbReference>
<evidence type="ECO:0000256" key="8">
    <source>
        <dbReference type="SAM" id="Phobius"/>
    </source>
</evidence>
<dbReference type="FunCoup" id="F0ZHG5">
    <property type="interactions" value="374"/>
</dbReference>
<feature type="compositionally biased region" description="Low complexity" evidence="7">
    <location>
        <begin position="1995"/>
        <end position="2010"/>
    </location>
</feature>
<dbReference type="VEuPathDB" id="AmoebaDB:DICPUDRAFT_87341"/>
<organism evidence="11 12">
    <name type="scientific">Dictyostelium purpureum</name>
    <name type="common">Slime mold</name>
    <dbReference type="NCBI Taxonomy" id="5786"/>
    <lineage>
        <taxon>Eukaryota</taxon>
        <taxon>Amoebozoa</taxon>
        <taxon>Evosea</taxon>
        <taxon>Eumycetozoa</taxon>
        <taxon>Dictyostelia</taxon>
        <taxon>Dictyosteliales</taxon>
        <taxon>Dictyosteliaceae</taxon>
        <taxon>Dictyostelium</taxon>
    </lineage>
</organism>
<dbReference type="Pfam" id="PF01833">
    <property type="entry name" value="TIG"/>
    <property type="match status" value="1"/>
</dbReference>
<dbReference type="SMART" id="SM00303">
    <property type="entry name" value="GPS"/>
    <property type="match status" value="1"/>
</dbReference>
<dbReference type="SUPFAM" id="SSF53448">
    <property type="entry name" value="Nucleotide-diphospho-sugar transferases"/>
    <property type="match status" value="1"/>
</dbReference>
<evidence type="ECO:0000256" key="4">
    <source>
        <dbReference type="ARBA" id="ARBA00022989"/>
    </source>
</evidence>
<feature type="region of interest" description="Disordered" evidence="7">
    <location>
        <begin position="1890"/>
        <end position="1962"/>
    </location>
</feature>
<evidence type="ECO:0000256" key="6">
    <source>
        <dbReference type="ARBA" id="ARBA00023157"/>
    </source>
</evidence>
<evidence type="ECO:0000256" key="1">
    <source>
        <dbReference type="ARBA" id="ARBA00004370"/>
    </source>
</evidence>
<protein>
    <recommendedName>
        <fullName evidence="10">GAIN-B domain-containing protein</fullName>
    </recommendedName>
</protein>
<dbReference type="InParanoid" id="F0ZHG5"/>